<dbReference type="EMBL" id="JAVRJZ010000018">
    <property type="protein sequence ID" value="KAK2708460.1"/>
    <property type="molecule type" value="Genomic_DNA"/>
</dbReference>
<name>A0AA88HAL8_ARTSF</name>
<protein>
    <submittedName>
        <fullName evidence="1">Uncharacterized protein</fullName>
    </submittedName>
</protein>
<proteinExistence type="predicted"/>
<reference evidence="1" key="1">
    <citation type="submission" date="2023-07" db="EMBL/GenBank/DDBJ databases">
        <title>Chromosome-level genome assembly of Artemia franciscana.</title>
        <authorList>
            <person name="Jo E."/>
        </authorList>
    </citation>
    <scope>NUCLEOTIDE SEQUENCE</scope>
    <source>
        <tissue evidence="1">Whole body</tissue>
    </source>
</reference>
<organism evidence="1 2">
    <name type="scientific">Artemia franciscana</name>
    <name type="common">Brine shrimp</name>
    <name type="synonym">Artemia sanfranciscana</name>
    <dbReference type="NCBI Taxonomy" id="6661"/>
    <lineage>
        <taxon>Eukaryota</taxon>
        <taxon>Metazoa</taxon>
        <taxon>Ecdysozoa</taxon>
        <taxon>Arthropoda</taxon>
        <taxon>Crustacea</taxon>
        <taxon>Branchiopoda</taxon>
        <taxon>Anostraca</taxon>
        <taxon>Artemiidae</taxon>
        <taxon>Artemia</taxon>
    </lineage>
</organism>
<accession>A0AA88HAL8</accession>
<gene>
    <name evidence="1" type="ORF">QYM36_014164</name>
</gene>
<dbReference type="AlphaFoldDB" id="A0AA88HAL8"/>
<evidence type="ECO:0000313" key="2">
    <source>
        <dbReference type="Proteomes" id="UP001187531"/>
    </source>
</evidence>
<sequence length="200" mass="23086">MSWKIIEKEKKDQELQAECTALSHVMEEVEDTLEVQETEFSQVQLETCISDSTENFHLMQTLVLDEIDVEIFNEITPAMVITNQDTEPYDLPITLAEMPIIEATERQARKNWTSKKRACTKKVKLSQLNAIVEAEFRKGSRNIFYRTSFDSDKLLLSDFLQKSFNHTKIPDRDSTPRGISKEKKEAVVKKLCPLGPCSRR</sequence>
<evidence type="ECO:0000313" key="1">
    <source>
        <dbReference type="EMBL" id="KAK2708460.1"/>
    </source>
</evidence>
<comment type="caution">
    <text evidence="1">The sequence shown here is derived from an EMBL/GenBank/DDBJ whole genome shotgun (WGS) entry which is preliminary data.</text>
</comment>
<keyword evidence="2" id="KW-1185">Reference proteome</keyword>
<dbReference type="Proteomes" id="UP001187531">
    <property type="component" value="Unassembled WGS sequence"/>
</dbReference>